<dbReference type="GO" id="GO:0019752">
    <property type="term" value="P:carboxylic acid metabolic process"/>
    <property type="evidence" value="ECO:0007669"/>
    <property type="project" value="InterPro"/>
</dbReference>
<dbReference type="GO" id="GO:0004058">
    <property type="term" value="F:aromatic-L-amino-acid decarboxylase activity"/>
    <property type="evidence" value="ECO:0007669"/>
    <property type="project" value="UniProtKB-ARBA"/>
</dbReference>
<dbReference type="EMBL" id="FPBA01000014">
    <property type="protein sequence ID" value="SFT87616.1"/>
    <property type="molecule type" value="Genomic_DNA"/>
</dbReference>
<evidence type="ECO:0000256" key="4">
    <source>
        <dbReference type="ARBA" id="ARBA00022898"/>
    </source>
</evidence>
<dbReference type="InterPro" id="IPR015424">
    <property type="entry name" value="PyrdxlP-dep_Trfase"/>
</dbReference>
<dbReference type="InterPro" id="IPR010977">
    <property type="entry name" value="Aromatic_deC"/>
</dbReference>
<dbReference type="Proteomes" id="UP000199546">
    <property type="component" value="Unassembled WGS sequence"/>
</dbReference>
<evidence type="ECO:0000313" key="7">
    <source>
        <dbReference type="EMBL" id="SFT87616.1"/>
    </source>
</evidence>
<sequence length="207" mass="22333">MGDVDGAFGLWAAANPSTRHLLAGVEAADSWGTDGHKWLNVPYDSGYSFCADPVAHRAAMAYSVAYVTGHGEGPVRAPSDYILESSRRARGFVTWVALRLLGRTGVGDLVERCCRLARRFAGRMAAIEGVSVGNDVVLNQVLVRFGEDDGATDAVAAAAQESGECWMGSTTWRGKRYMRVSVANWSTSEDDIDRTSAVVEAAWRSLR</sequence>
<dbReference type="STRING" id="1296565.SAMN05660657_03662"/>
<keyword evidence="3" id="KW-0210">Decarboxylase</keyword>
<reference evidence="8" key="1">
    <citation type="submission" date="2016-10" db="EMBL/GenBank/DDBJ databases">
        <authorList>
            <person name="Varghese N."/>
            <person name="Submissions S."/>
        </authorList>
    </citation>
    <scope>NUCLEOTIDE SEQUENCE [LARGE SCALE GENOMIC DNA]</scope>
    <source>
        <strain evidence="8">DSM 46136</strain>
    </source>
</reference>
<evidence type="ECO:0000256" key="2">
    <source>
        <dbReference type="ARBA" id="ARBA00009533"/>
    </source>
</evidence>
<comment type="similarity">
    <text evidence="2 6">Belongs to the group II decarboxylase family.</text>
</comment>
<evidence type="ECO:0000256" key="6">
    <source>
        <dbReference type="RuleBase" id="RU000382"/>
    </source>
</evidence>
<comment type="cofactor">
    <cofactor evidence="1 6">
        <name>pyridoxal 5'-phosphate</name>
        <dbReference type="ChEBI" id="CHEBI:597326"/>
    </cofactor>
</comment>
<dbReference type="SUPFAM" id="SSF53383">
    <property type="entry name" value="PLP-dependent transferases"/>
    <property type="match status" value="1"/>
</dbReference>
<dbReference type="PANTHER" id="PTHR11999:SF70">
    <property type="entry name" value="MIP05841P"/>
    <property type="match status" value="1"/>
</dbReference>
<dbReference type="InterPro" id="IPR015421">
    <property type="entry name" value="PyrdxlP-dep_Trfase_major"/>
</dbReference>
<evidence type="ECO:0000313" key="8">
    <source>
        <dbReference type="Proteomes" id="UP000199546"/>
    </source>
</evidence>
<dbReference type="GO" id="GO:0030170">
    <property type="term" value="F:pyridoxal phosphate binding"/>
    <property type="evidence" value="ECO:0007669"/>
    <property type="project" value="InterPro"/>
</dbReference>
<dbReference type="RefSeq" id="WP_217644793.1">
    <property type="nucleotide sequence ID" value="NZ_FPBA01000014.1"/>
</dbReference>
<dbReference type="Gene3D" id="3.90.1150.10">
    <property type="entry name" value="Aspartate Aminotransferase, domain 1"/>
    <property type="match status" value="1"/>
</dbReference>
<dbReference type="InterPro" id="IPR015422">
    <property type="entry name" value="PyrdxlP-dep_Trfase_small"/>
</dbReference>
<dbReference type="Pfam" id="PF00282">
    <property type="entry name" value="Pyridoxal_deC"/>
    <property type="match status" value="1"/>
</dbReference>
<evidence type="ECO:0000256" key="5">
    <source>
        <dbReference type="ARBA" id="ARBA00023239"/>
    </source>
</evidence>
<name>A0A1I7BKB5_9ACTN</name>
<organism evidence="7 8">
    <name type="scientific">Geodermatophilus amargosae</name>
    <dbReference type="NCBI Taxonomy" id="1296565"/>
    <lineage>
        <taxon>Bacteria</taxon>
        <taxon>Bacillati</taxon>
        <taxon>Actinomycetota</taxon>
        <taxon>Actinomycetes</taxon>
        <taxon>Geodermatophilales</taxon>
        <taxon>Geodermatophilaceae</taxon>
        <taxon>Geodermatophilus</taxon>
    </lineage>
</organism>
<accession>A0A1I7BKB5</accession>
<keyword evidence="8" id="KW-1185">Reference proteome</keyword>
<dbReference type="InterPro" id="IPR002129">
    <property type="entry name" value="PyrdxlP-dep_de-COase"/>
</dbReference>
<proteinExistence type="inferred from homology"/>
<evidence type="ECO:0000256" key="3">
    <source>
        <dbReference type="ARBA" id="ARBA00022793"/>
    </source>
</evidence>
<dbReference type="Gene3D" id="3.40.640.10">
    <property type="entry name" value="Type I PLP-dependent aspartate aminotransferase-like (Major domain)"/>
    <property type="match status" value="1"/>
</dbReference>
<protein>
    <submittedName>
        <fullName evidence="7">Pyridoxal-dependent decarboxylase conserved domain-containing protein</fullName>
    </submittedName>
</protein>
<dbReference type="AlphaFoldDB" id="A0A1I7BKB5"/>
<keyword evidence="4 6" id="KW-0663">Pyridoxal phosphate</keyword>
<gene>
    <name evidence="7" type="ORF">SAMN05660657_03662</name>
</gene>
<dbReference type="PANTHER" id="PTHR11999">
    <property type="entry name" value="GROUP II PYRIDOXAL-5-PHOSPHATE DECARBOXYLASE"/>
    <property type="match status" value="1"/>
</dbReference>
<evidence type="ECO:0000256" key="1">
    <source>
        <dbReference type="ARBA" id="ARBA00001933"/>
    </source>
</evidence>
<keyword evidence="5 6" id="KW-0456">Lyase</keyword>